<dbReference type="Proteomes" id="UP000282028">
    <property type="component" value="Unassembled WGS sequence"/>
</dbReference>
<protein>
    <submittedName>
        <fullName evidence="2">N-acetyltransferase</fullName>
    </submittedName>
</protein>
<dbReference type="PANTHER" id="PTHR43610">
    <property type="entry name" value="BLL6696 PROTEIN"/>
    <property type="match status" value="1"/>
</dbReference>
<keyword evidence="2" id="KW-0808">Transferase</keyword>
<dbReference type="InterPro" id="IPR000182">
    <property type="entry name" value="GNAT_dom"/>
</dbReference>
<dbReference type="InterPro" id="IPR016181">
    <property type="entry name" value="Acyl_CoA_acyltransferase"/>
</dbReference>
<dbReference type="SUPFAM" id="SSF55729">
    <property type="entry name" value="Acyl-CoA N-acyltransferases (Nat)"/>
    <property type="match status" value="1"/>
</dbReference>
<comment type="caution">
    <text evidence="2">The sequence shown here is derived from an EMBL/GenBank/DDBJ whole genome shotgun (WGS) entry which is preliminary data.</text>
</comment>
<dbReference type="PANTHER" id="PTHR43610:SF1">
    <property type="entry name" value="N-ACETYLTRANSFERASE DOMAIN-CONTAINING PROTEIN"/>
    <property type="match status" value="1"/>
</dbReference>
<evidence type="ECO:0000313" key="3">
    <source>
        <dbReference type="Proteomes" id="UP000282028"/>
    </source>
</evidence>
<proteinExistence type="predicted"/>
<reference evidence="2 3" key="1">
    <citation type="submission" date="2018-10" db="EMBL/GenBank/DDBJ databases">
        <title>Phylogenomics of Brevibacillus.</title>
        <authorList>
            <person name="Dunlap C."/>
        </authorList>
    </citation>
    <scope>NUCLEOTIDE SEQUENCE [LARGE SCALE GENOMIC DNA]</scope>
    <source>
        <strain evidence="2 3">JCM 12215</strain>
    </source>
</reference>
<evidence type="ECO:0000259" key="1">
    <source>
        <dbReference type="Pfam" id="PF13302"/>
    </source>
</evidence>
<evidence type="ECO:0000313" key="2">
    <source>
        <dbReference type="EMBL" id="RNB73312.1"/>
    </source>
</evidence>
<dbReference type="AlphaFoldDB" id="A0A3M8CC36"/>
<dbReference type="EMBL" id="RHHR01000019">
    <property type="protein sequence ID" value="RNB73312.1"/>
    <property type="molecule type" value="Genomic_DNA"/>
</dbReference>
<organism evidence="2 3">
    <name type="scientific">Brevibacillus invocatus</name>
    <dbReference type="NCBI Taxonomy" id="173959"/>
    <lineage>
        <taxon>Bacteria</taxon>
        <taxon>Bacillati</taxon>
        <taxon>Bacillota</taxon>
        <taxon>Bacilli</taxon>
        <taxon>Bacillales</taxon>
        <taxon>Paenibacillaceae</taxon>
        <taxon>Brevibacillus</taxon>
    </lineage>
</organism>
<sequence>MLQITPVILEGKRVRLEPLRQGHAEGIWEAGRHVSIWTYMSKKMESFQDAVAFISTAIDNEAKGTELPFVIIDKRDEKIIGSTRLMAISVRDKGLEIGHTWLTPSVWKTAVNTECKFLLLKHCFEALGCIRVQLKTDLRNHNSQRAIARIGGVKEGILRSHMIVQDGYVRDTVMFSILDREWSGVEEKLQMYLFGES</sequence>
<gene>
    <name evidence="2" type="ORF">EDM52_12430</name>
</gene>
<dbReference type="GO" id="GO:0016747">
    <property type="term" value="F:acyltransferase activity, transferring groups other than amino-acyl groups"/>
    <property type="evidence" value="ECO:0007669"/>
    <property type="project" value="InterPro"/>
</dbReference>
<dbReference type="RefSeq" id="WP_122909308.1">
    <property type="nucleotide sequence ID" value="NZ_CBCSBE010000012.1"/>
</dbReference>
<keyword evidence="3" id="KW-1185">Reference proteome</keyword>
<name>A0A3M8CC36_9BACL</name>
<accession>A0A3M8CC36</accession>
<dbReference type="Pfam" id="PF13302">
    <property type="entry name" value="Acetyltransf_3"/>
    <property type="match status" value="1"/>
</dbReference>
<dbReference type="OrthoDB" id="9795199at2"/>
<feature type="domain" description="N-acetyltransferase" evidence="1">
    <location>
        <begin position="13"/>
        <end position="151"/>
    </location>
</feature>
<dbReference type="Gene3D" id="3.40.630.30">
    <property type="match status" value="1"/>
</dbReference>